<protein>
    <submittedName>
        <fullName evidence="8">Multisubunit Na+/H+ antiporter, MnhE subunit</fullName>
    </submittedName>
</protein>
<keyword evidence="5 7" id="KW-1133">Transmembrane helix</keyword>
<evidence type="ECO:0000256" key="7">
    <source>
        <dbReference type="SAM" id="Phobius"/>
    </source>
</evidence>
<reference evidence="8 9" key="1">
    <citation type="journal article" date="2009" name="Stand. Genomic Sci.">
        <title>Complete genome sequence of Sanguibacter keddieii type strain (ST-74).</title>
        <authorList>
            <person name="Ivanova N."/>
            <person name="Sikorski J."/>
            <person name="Sims D."/>
            <person name="Brettin T."/>
            <person name="Detter J.C."/>
            <person name="Han C."/>
            <person name="Lapidus A."/>
            <person name="Copeland A."/>
            <person name="Glavina Del Rio T."/>
            <person name="Nolan M."/>
            <person name="Chen F."/>
            <person name="Lucas S."/>
            <person name="Tice H."/>
            <person name="Cheng J.F."/>
            <person name="Bruce D."/>
            <person name="Goodwin L."/>
            <person name="Pitluck S."/>
            <person name="Pati A."/>
            <person name="Mavromatis K."/>
            <person name="Chen A."/>
            <person name="Palaniappan K."/>
            <person name="D'haeseleer P."/>
            <person name="Chain P."/>
            <person name="Bristow J."/>
            <person name="Eisen J.A."/>
            <person name="Markowitz V."/>
            <person name="Hugenholtz P."/>
            <person name="Goker M."/>
            <person name="Pukall R."/>
            <person name="Klenk H.P."/>
            <person name="Kyrpides N.C."/>
        </authorList>
    </citation>
    <scope>NUCLEOTIDE SEQUENCE [LARGE SCALE GENOMIC DNA]</scope>
    <source>
        <strain evidence="9">ATCC 51767 / DSM 10542 / NCFB 3025 / ST-74</strain>
    </source>
</reference>
<dbReference type="Pfam" id="PF01899">
    <property type="entry name" value="MNHE"/>
    <property type="match status" value="1"/>
</dbReference>
<dbReference type="AlphaFoldDB" id="D1BIT3"/>
<dbReference type="KEGG" id="ske:Sked_01530"/>
<dbReference type="STRING" id="446469.Sked_01530"/>
<evidence type="ECO:0000313" key="8">
    <source>
        <dbReference type="EMBL" id="ACZ20125.1"/>
    </source>
</evidence>
<dbReference type="HOGENOM" id="CLU_086615_1_0_11"/>
<keyword evidence="4 7" id="KW-0812">Transmembrane</keyword>
<keyword evidence="3" id="KW-1003">Cell membrane</keyword>
<dbReference type="RefSeq" id="WP_012865194.1">
    <property type="nucleotide sequence ID" value="NC_013521.1"/>
</dbReference>
<organism evidence="8 9">
    <name type="scientific">Sanguibacter keddieii (strain ATCC 51767 / DSM 10542 / NCFB 3025 / ST-74)</name>
    <dbReference type="NCBI Taxonomy" id="446469"/>
    <lineage>
        <taxon>Bacteria</taxon>
        <taxon>Bacillati</taxon>
        <taxon>Actinomycetota</taxon>
        <taxon>Actinomycetes</taxon>
        <taxon>Micrococcales</taxon>
        <taxon>Sanguibacteraceae</taxon>
        <taxon>Sanguibacter</taxon>
    </lineage>
</organism>
<evidence type="ECO:0000313" key="9">
    <source>
        <dbReference type="Proteomes" id="UP000000322"/>
    </source>
</evidence>
<sequence length="160" mass="17673">MRIVRAALGRALLLAVLWWALTEGDSSTWTYGAVIVPLVTASTFFLLPLRTTPLRVVPRALPAVRLTGWFLWRSVLGGVDVAVRSLRRPVDTDPVIVEHRLVLPTSGSRVLCANLSSLMPGALSVDLHDDVLVMHVLHREMPATDQLDELQRRILAVLEA</sequence>
<dbReference type="EMBL" id="CP001819">
    <property type="protein sequence ID" value="ACZ20125.1"/>
    <property type="molecule type" value="Genomic_DNA"/>
</dbReference>
<dbReference type="PANTHER" id="PTHR34584">
    <property type="entry name" value="NA(+)/H(+) ANTIPORTER SUBUNIT E1"/>
    <property type="match status" value="1"/>
</dbReference>
<evidence type="ECO:0000256" key="2">
    <source>
        <dbReference type="ARBA" id="ARBA00006228"/>
    </source>
</evidence>
<keyword evidence="9" id="KW-1185">Reference proteome</keyword>
<evidence type="ECO:0000256" key="1">
    <source>
        <dbReference type="ARBA" id="ARBA00004651"/>
    </source>
</evidence>
<comment type="similarity">
    <text evidence="2">Belongs to the CPA3 antiporters (TC 2.A.63) subunit E family.</text>
</comment>
<dbReference type="InterPro" id="IPR002758">
    <property type="entry name" value="Cation_antiport_E"/>
</dbReference>
<comment type="subcellular location">
    <subcellularLocation>
        <location evidence="1">Cell membrane</location>
        <topology evidence="1">Multi-pass membrane protein</topology>
    </subcellularLocation>
</comment>
<feature type="transmembrane region" description="Helical" evidence="7">
    <location>
        <begin position="32"/>
        <end position="49"/>
    </location>
</feature>
<dbReference type="PANTHER" id="PTHR34584:SF1">
    <property type="entry name" value="NA(+)_H(+) ANTIPORTER SUBUNIT E1"/>
    <property type="match status" value="1"/>
</dbReference>
<evidence type="ECO:0000256" key="6">
    <source>
        <dbReference type="ARBA" id="ARBA00023136"/>
    </source>
</evidence>
<dbReference type="GO" id="GO:0008324">
    <property type="term" value="F:monoatomic cation transmembrane transporter activity"/>
    <property type="evidence" value="ECO:0007669"/>
    <property type="project" value="InterPro"/>
</dbReference>
<keyword evidence="6 7" id="KW-0472">Membrane</keyword>
<dbReference type="eggNOG" id="COG1863">
    <property type="taxonomic scope" value="Bacteria"/>
</dbReference>
<proteinExistence type="inferred from homology"/>
<evidence type="ECO:0000256" key="5">
    <source>
        <dbReference type="ARBA" id="ARBA00022989"/>
    </source>
</evidence>
<dbReference type="Proteomes" id="UP000000322">
    <property type="component" value="Chromosome"/>
</dbReference>
<evidence type="ECO:0000256" key="4">
    <source>
        <dbReference type="ARBA" id="ARBA00022692"/>
    </source>
</evidence>
<evidence type="ECO:0000256" key="3">
    <source>
        <dbReference type="ARBA" id="ARBA00022475"/>
    </source>
</evidence>
<dbReference type="GO" id="GO:0005886">
    <property type="term" value="C:plasma membrane"/>
    <property type="evidence" value="ECO:0007669"/>
    <property type="project" value="UniProtKB-SubCell"/>
</dbReference>
<gene>
    <name evidence="8" type="ordered locus">Sked_01530</name>
</gene>
<name>D1BIT3_SANKS</name>
<accession>D1BIT3</accession>